<evidence type="ECO:0000313" key="9">
    <source>
        <dbReference type="Proteomes" id="UP000600214"/>
    </source>
</evidence>
<dbReference type="SUPFAM" id="SSF102712">
    <property type="entry name" value="JAB1/MPN domain"/>
    <property type="match status" value="1"/>
</dbReference>
<reference evidence="9" key="1">
    <citation type="journal article" date="2019" name="Int. J. Syst. Evol. Microbiol.">
        <title>The Global Catalogue of Microorganisms (GCM) 10K type strain sequencing project: providing services to taxonomists for standard genome sequencing and annotation.</title>
        <authorList>
            <consortium name="The Broad Institute Genomics Platform"/>
            <consortium name="The Broad Institute Genome Sequencing Center for Infectious Disease"/>
            <person name="Wu L."/>
            <person name="Ma J."/>
        </authorList>
    </citation>
    <scope>NUCLEOTIDE SEQUENCE [LARGE SCALE GENOMIC DNA]</scope>
    <source>
        <strain evidence="9">CGMCC 1.15288</strain>
    </source>
</reference>
<dbReference type="InterPro" id="IPR037518">
    <property type="entry name" value="MPN"/>
</dbReference>
<feature type="domain" description="MPN" evidence="7">
    <location>
        <begin position="116"/>
        <end position="238"/>
    </location>
</feature>
<dbReference type="Gene3D" id="3.40.140.10">
    <property type="entry name" value="Cytidine Deaminase, domain 2"/>
    <property type="match status" value="1"/>
</dbReference>
<gene>
    <name evidence="8" type="primary">radC</name>
    <name evidence="8" type="ORF">GCM10007423_29970</name>
</gene>
<dbReference type="PANTHER" id="PTHR30471:SF3">
    <property type="entry name" value="UPF0758 PROTEIN YEES-RELATED"/>
    <property type="match status" value="1"/>
</dbReference>
<keyword evidence="2" id="KW-0479">Metal-binding</keyword>
<evidence type="ECO:0000313" key="8">
    <source>
        <dbReference type="EMBL" id="GGH37148.1"/>
    </source>
</evidence>
<dbReference type="PANTHER" id="PTHR30471">
    <property type="entry name" value="DNA REPAIR PROTEIN RADC"/>
    <property type="match status" value="1"/>
</dbReference>
<name>A0ABQ1YUN0_9BACT</name>
<evidence type="ECO:0000256" key="5">
    <source>
        <dbReference type="ARBA" id="ARBA00023049"/>
    </source>
</evidence>
<dbReference type="InterPro" id="IPR020891">
    <property type="entry name" value="UPF0758_CS"/>
</dbReference>
<comment type="similarity">
    <text evidence="6">Belongs to the UPF0758 family.</text>
</comment>
<keyword evidence="3" id="KW-0378">Hydrolase</keyword>
<dbReference type="Proteomes" id="UP000600214">
    <property type="component" value="Unassembled WGS sequence"/>
</dbReference>
<dbReference type="Pfam" id="PF04002">
    <property type="entry name" value="RadC"/>
    <property type="match status" value="1"/>
</dbReference>
<dbReference type="PROSITE" id="PS01302">
    <property type="entry name" value="UPF0758"/>
    <property type="match status" value="1"/>
</dbReference>
<protein>
    <submittedName>
        <fullName evidence="8">DNA repair protein RadC</fullName>
    </submittedName>
</protein>
<dbReference type="InterPro" id="IPR001405">
    <property type="entry name" value="UPF0758"/>
</dbReference>
<accession>A0ABQ1YUN0</accession>
<dbReference type="NCBIfam" id="NF000642">
    <property type="entry name" value="PRK00024.1"/>
    <property type="match status" value="1"/>
</dbReference>
<organism evidence="8 9">
    <name type="scientific">Dyadobacter endophyticus</name>
    <dbReference type="NCBI Taxonomy" id="1749036"/>
    <lineage>
        <taxon>Bacteria</taxon>
        <taxon>Pseudomonadati</taxon>
        <taxon>Bacteroidota</taxon>
        <taxon>Cytophagia</taxon>
        <taxon>Cytophagales</taxon>
        <taxon>Spirosomataceae</taxon>
        <taxon>Dyadobacter</taxon>
    </lineage>
</organism>
<keyword evidence="5" id="KW-0482">Metalloprotease</keyword>
<proteinExistence type="inferred from homology"/>
<sequence length="238" mass="26666">MRRNMPRKKSDNPKVIINWHDDDKPREKFMNKGRAACSDSELMAILIRSGTTEMTAVDLARELMASVGNNINELAKLNVRDLTKIKGMGEAKALTILAALELGRRRSDIVSKKKNKIIGSKPVYEAMRPYLMDKTHEEFWILLLNRGNYVMRAIQVSVGGISGTATDIKMVFKIALDHMASSVILVHNHPSGQLIPSLADKVLTEQITKAGRLLDLPVQDHIIFTNDGYYSFKDSGEM</sequence>
<dbReference type="InterPro" id="IPR046778">
    <property type="entry name" value="UPF0758_N"/>
</dbReference>
<dbReference type="NCBIfam" id="TIGR00608">
    <property type="entry name" value="radc"/>
    <property type="match status" value="1"/>
</dbReference>
<dbReference type="CDD" id="cd08071">
    <property type="entry name" value="MPN_DUF2466"/>
    <property type="match status" value="1"/>
</dbReference>
<evidence type="ECO:0000256" key="3">
    <source>
        <dbReference type="ARBA" id="ARBA00022801"/>
    </source>
</evidence>
<keyword evidence="9" id="KW-1185">Reference proteome</keyword>
<evidence type="ECO:0000256" key="1">
    <source>
        <dbReference type="ARBA" id="ARBA00022670"/>
    </source>
</evidence>
<keyword evidence="1" id="KW-0645">Protease</keyword>
<keyword evidence="4" id="KW-0862">Zinc</keyword>
<dbReference type="Pfam" id="PF20582">
    <property type="entry name" value="UPF0758_N"/>
    <property type="match status" value="1"/>
</dbReference>
<evidence type="ECO:0000256" key="4">
    <source>
        <dbReference type="ARBA" id="ARBA00022833"/>
    </source>
</evidence>
<evidence type="ECO:0000256" key="6">
    <source>
        <dbReference type="RuleBase" id="RU003797"/>
    </source>
</evidence>
<comment type="caution">
    <text evidence="8">The sequence shown here is derived from an EMBL/GenBank/DDBJ whole genome shotgun (WGS) entry which is preliminary data.</text>
</comment>
<dbReference type="EMBL" id="BMIA01000002">
    <property type="protein sequence ID" value="GGH37148.1"/>
    <property type="molecule type" value="Genomic_DNA"/>
</dbReference>
<evidence type="ECO:0000259" key="7">
    <source>
        <dbReference type="PROSITE" id="PS50249"/>
    </source>
</evidence>
<dbReference type="InterPro" id="IPR025657">
    <property type="entry name" value="RadC_JAB"/>
</dbReference>
<dbReference type="PROSITE" id="PS50249">
    <property type="entry name" value="MPN"/>
    <property type="match status" value="1"/>
</dbReference>
<evidence type="ECO:0000256" key="2">
    <source>
        <dbReference type="ARBA" id="ARBA00022723"/>
    </source>
</evidence>